<dbReference type="InterPro" id="IPR029052">
    <property type="entry name" value="Metallo-depent_PP-like"/>
</dbReference>
<sequence length="372" mass="40340">MSITPISFIVALLHLYIGWRLVPQLDSAAAWGLALVLVASAVLMPLSMTSRRMQNRQAAEAFAWVGFVFMGLFSSLLVLTLLRELVLLVGSIAGASAQLARWTGQGVPVIAVLVTLWGFVNARRRARVVHVEVPIAGLPASLQGFTIAQISDIHVGPTIKASYLRAIVDRVNQLDADMVAVTGDLVDGSVRELSAHVAPLTELRSRHGTFFVTGNHEYYSGAHAWIAELKRLGIRVLLNEHVVLQHGASPLVLAGVADYTAHLFDPAHRSDPERALAGAPADATRVLLAHQPRSAEGAERAGFQLQISGHTHGGQFFPWNFFVPLQQPFTAGLHRLRGLWVYVSRGTGYWGPPKRLGAPSEITRLRLVPAGD</sequence>
<keyword evidence="6" id="KW-1185">Reference proteome</keyword>
<feature type="transmembrane region" description="Helical" evidence="3">
    <location>
        <begin position="102"/>
        <end position="120"/>
    </location>
</feature>
<dbReference type="SUPFAM" id="SSF56300">
    <property type="entry name" value="Metallo-dependent phosphatases"/>
    <property type="match status" value="1"/>
</dbReference>
<dbReference type="Proteomes" id="UP001303946">
    <property type="component" value="Chromosome"/>
</dbReference>
<keyword evidence="3" id="KW-1133">Transmembrane helix</keyword>
<evidence type="ECO:0000313" key="5">
    <source>
        <dbReference type="EMBL" id="WOB06160.1"/>
    </source>
</evidence>
<reference evidence="5 6" key="1">
    <citation type="submission" date="2023-10" db="EMBL/GenBank/DDBJ databases">
        <title>Bacteria for the degradation of biodegradable plastic PBAT(Polybutylene adipate terephthalate).</title>
        <authorList>
            <person name="Weon H.-Y."/>
            <person name="Yeon J."/>
        </authorList>
    </citation>
    <scope>NUCLEOTIDE SEQUENCE [LARGE SCALE GENOMIC DNA]</scope>
    <source>
        <strain evidence="5 6">SBD 7-3</strain>
    </source>
</reference>
<gene>
    <name evidence="5" type="ORF">RXV79_14630</name>
</gene>
<evidence type="ECO:0000256" key="2">
    <source>
        <dbReference type="ARBA" id="ARBA00022801"/>
    </source>
</evidence>
<dbReference type="PANTHER" id="PTHR31302:SF31">
    <property type="entry name" value="PHOSPHODIESTERASE YAEI"/>
    <property type="match status" value="1"/>
</dbReference>
<evidence type="ECO:0000256" key="1">
    <source>
        <dbReference type="ARBA" id="ARBA00022723"/>
    </source>
</evidence>
<dbReference type="EMBL" id="CP136336">
    <property type="protein sequence ID" value="WOB06160.1"/>
    <property type="molecule type" value="Genomic_DNA"/>
</dbReference>
<accession>A0ABZ0CMF8</accession>
<feature type="domain" description="Calcineurin-like phosphoesterase" evidence="4">
    <location>
        <begin position="146"/>
        <end position="313"/>
    </location>
</feature>
<evidence type="ECO:0000256" key="3">
    <source>
        <dbReference type="SAM" id="Phobius"/>
    </source>
</evidence>
<dbReference type="InterPro" id="IPR004843">
    <property type="entry name" value="Calcineurin-like_PHP"/>
</dbReference>
<protein>
    <submittedName>
        <fullName evidence="5">Metallophosphoesterase</fullName>
    </submittedName>
</protein>
<feature type="transmembrane region" description="Helical" evidence="3">
    <location>
        <begin position="28"/>
        <end position="49"/>
    </location>
</feature>
<dbReference type="Pfam" id="PF00149">
    <property type="entry name" value="Metallophos"/>
    <property type="match status" value="1"/>
</dbReference>
<dbReference type="RefSeq" id="WP_316698502.1">
    <property type="nucleotide sequence ID" value="NZ_CP136336.1"/>
</dbReference>
<evidence type="ECO:0000259" key="4">
    <source>
        <dbReference type="Pfam" id="PF00149"/>
    </source>
</evidence>
<organism evidence="5 6">
    <name type="scientific">Piscinibacter gummiphilus</name>
    <dbReference type="NCBI Taxonomy" id="946333"/>
    <lineage>
        <taxon>Bacteria</taxon>
        <taxon>Pseudomonadati</taxon>
        <taxon>Pseudomonadota</taxon>
        <taxon>Betaproteobacteria</taxon>
        <taxon>Burkholderiales</taxon>
        <taxon>Sphaerotilaceae</taxon>
        <taxon>Piscinibacter</taxon>
    </lineage>
</organism>
<proteinExistence type="predicted"/>
<dbReference type="InterPro" id="IPR051158">
    <property type="entry name" value="Metallophosphoesterase_sf"/>
</dbReference>
<evidence type="ECO:0000313" key="6">
    <source>
        <dbReference type="Proteomes" id="UP001303946"/>
    </source>
</evidence>
<name>A0ABZ0CMF8_9BURK</name>
<dbReference type="PANTHER" id="PTHR31302">
    <property type="entry name" value="TRANSMEMBRANE PROTEIN WITH METALLOPHOSPHOESTERASE DOMAIN-RELATED"/>
    <property type="match status" value="1"/>
</dbReference>
<keyword evidence="3" id="KW-0472">Membrane</keyword>
<feature type="transmembrane region" description="Helical" evidence="3">
    <location>
        <begin position="5"/>
        <end position="22"/>
    </location>
</feature>
<keyword evidence="3" id="KW-0812">Transmembrane</keyword>
<keyword evidence="2" id="KW-0378">Hydrolase</keyword>
<dbReference type="CDD" id="cd07385">
    <property type="entry name" value="MPP_YkuE_C"/>
    <property type="match status" value="1"/>
</dbReference>
<feature type="transmembrane region" description="Helical" evidence="3">
    <location>
        <begin position="61"/>
        <end position="82"/>
    </location>
</feature>
<keyword evidence="1" id="KW-0479">Metal-binding</keyword>
<dbReference type="Gene3D" id="3.60.21.10">
    <property type="match status" value="1"/>
</dbReference>